<dbReference type="PROSITE" id="PS51257">
    <property type="entry name" value="PROKAR_LIPOPROTEIN"/>
    <property type="match status" value="1"/>
</dbReference>
<organism evidence="2 3">
    <name type="scientific">Paratrimastix pyriformis</name>
    <dbReference type="NCBI Taxonomy" id="342808"/>
    <lineage>
        <taxon>Eukaryota</taxon>
        <taxon>Metamonada</taxon>
        <taxon>Preaxostyla</taxon>
        <taxon>Paratrimastigidae</taxon>
        <taxon>Paratrimastix</taxon>
    </lineage>
</organism>
<keyword evidence="1" id="KW-0732">Signal</keyword>
<proteinExistence type="predicted"/>
<comment type="caution">
    <text evidence="2">The sequence shown here is derived from an EMBL/GenBank/DDBJ whole genome shotgun (WGS) entry which is preliminary data.</text>
</comment>
<evidence type="ECO:0000313" key="2">
    <source>
        <dbReference type="EMBL" id="KAJ4458538.1"/>
    </source>
</evidence>
<accession>A0ABQ8UJY6</accession>
<dbReference type="Proteomes" id="UP001141327">
    <property type="component" value="Unassembled WGS sequence"/>
</dbReference>
<keyword evidence="3" id="KW-1185">Reference proteome</keyword>
<feature type="chain" id="PRO_5046659625" evidence="1">
    <location>
        <begin position="17"/>
        <end position="236"/>
    </location>
</feature>
<feature type="signal peptide" evidence="1">
    <location>
        <begin position="1"/>
        <end position="16"/>
    </location>
</feature>
<sequence length="236" mass="23227">MKGIILLATLLGLTLAQCGYPVAAGCGYGGGLGYGAGFYGGYPGYYGGYPGYYGGAGCGYGPALGGGYGYGGYGTQAGACQSGAVGATGANKYASNQGWNNAAAEGAAQKYGAANQFANTNKAACVNANAGQTRMNQAYKNRCANEVLVHNINDRVSAGSVCADNAFINSRAAQNCNTAAGAQGVSGNRYQQSVCQSCGGVGCSSCNAYGNQATYGAGANTAASGATGAFGGPFCW</sequence>
<reference evidence="2" key="1">
    <citation type="journal article" date="2022" name="bioRxiv">
        <title>Genomics of Preaxostyla Flagellates Illuminates Evolutionary Transitions and the Path Towards Mitochondrial Loss.</title>
        <authorList>
            <person name="Novak L.V.F."/>
            <person name="Treitli S.C."/>
            <person name="Pyrih J."/>
            <person name="Halakuc P."/>
            <person name="Pipaliya S.V."/>
            <person name="Vacek V."/>
            <person name="Brzon O."/>
            <person name="Soukal P."/>
            <person name="Eme L."/>
            <person name="Dacks J.B."/>
            <person name="Karnkowska A."/>
            <person name="Elias M."/>
            <person name="Hampl V."/>
        </authorList>
    </citation>
    <scope>NUCLEOTIDE SEQUENCE</scope>
    <source>
        <strain evidence="2">RCP-MX</strain>
    </source>
</reference>
<protein>
    <submittedName>
        <fullName evidence="2">Uncharacterized protein</fullName>
    </submittedName>
</protein>
<dbReference type="EMBL" id="JAPMOS010000028">
    <property type="protein sequence ID" value="KAJ4458538.1"/>
    <property type="molecule type" value="Genomic_DNA"/>
</dbReference>
<evidence type="ECO:0000313" key="3">
    <source>
        <dbReference type="Proteomes" id="UP001141327"/>
    </source>
</evidence>
<gene>
    <name evidence="2" type="ORF">PAPYR_5736</name>
</gene>
<name>A0ABQ8UJY6_9EUKA</name>
<evidence type="ECO:0000256" key="1">
    <source>
        <dbReference type="SAM" id="SignalP"/>
    </source>
</evidence>